<dbReference type="GO" id="GO:0003676">
    <property type="term" value="F:nucleic acid binding"/>
    <property type="evidence" value="ECO:0007669"/>
    <property type="project" value="InterPro"/>
</dbReference>
<evidence type="ECO:0000313" key="2">
    <source>
        <dbReference type="EMBL" id="CAF1452392.1"/>
    </source>
</evidence>
<dbReference type="EMBL" id="CAJOBJ010069235">
    <property type="protein sequence ID" value="CAF4452900.1"/>
    <property type="molecule type" value="Genomic_DNA"/>
</dbReference>
<dbReference type="InterPro" id="IPR036397">
    <property type="entry name" value="RNaseH_sf"/>
</dbReference>
<evidence type="ECO:0000313" key="3">
    <source>
        <dbReference type="EMBL" id="CAF4452900.1"/>
    </source>
</evidence>
<feature type="region of interest" description="Disordered" evidence="1">
    <location>
        <begin position="1"/>
        <end position="27"/>
    </location>
</feature>
<protein>
    <recommendedName>
        <fullName evidence="5">Transposase</fullName>
    </recommendedName>
</protein>
<dbReference type="Gene3D" id="3.30.420.10">
    <property type="entry name" value="Ribonuclease H-like superfamily/Ribonuclease H"/>
    <property type="match status" value="1"/>
</dbReference>
<evidence type="ECO:0000313" key="4">
    <source>
        <dbReference type="Proteomes" id="UP000663834"/>
    </source>
</evidence>
<accession>A0A815PNQ5</accession>
<proteinExistence type="predicted"/>
<comment type="caution">
    <text evidence="2">The sequence shown here is derived from an EMBL/GenBank/DDBJ whole genome shotgun (WGS) entry which is preliminary data.</text>
</comment>
<evidence type="ECO:0000256" key="1">
    <source>
        <dbReference type="SAM" id="MobiDB-lite"/>
    </source>
</evidence>
<name>A0A815PNQ5_9BILA</name>
<dbReference type="OrthoDB" id="10017160at2759"/>
<reference evidence="2" key="1">
    <citation type="submission" date="2021-02" db="EMBL/GenBank/DDBJ databases">
        <authorList>
            <person name="Nowell W R."/>
        </authorList>
    </citation>
    <scope>NUCLEOTIDE SEQUENCE</scope>
</reference>
<dbReference type="AlphaFoldDB" id="A0A815PNQ5"/>
<dbReference type="EMBL" id="CAJNOW010005536">
    <property type="protein sequence ID" value="CAF1452392.1"/>
    <property type="molecule type" value="Genomic_DNA"/>
</dbReference>
<dbReference type="Proteomes" id="UP000681720">
    <property type="component" value="Unassembled WGS sequence"/>
</dbReference>
<gene>
    <name evidence="3" type="ORF">GIL414_LOCUS32506</name>
    <name evidence="2" type="ORF">KQP761_LOCUS12063</name>
</gene>
<sequence>MANSPTTHPNYPEPAVHHSPPSELPSSFDTDMIELSVNVLTVTTGSVLIRHVERGQTIDHDYYINNCLQPLVNEIKKQRPSSGTHAIKIHHDNARPHVHKDVSAYLELQGIMKMLQPSNSPNLALRFLVIRLDQTKSNRSKKLNIIASCRNQSDAFD</sequence>
<organism evidence="2 4">
    <name type="scientific">Rotaria magnacalcarata</name>
    <dbReference type="NCBI Taxonomy" id="392030"/>
    <lineage>
        <taxon>Eukaryota</taxon>
        <taxon>Metazoa</taxon>
        <taxon>Spiralia</taxon>
        <taxon>Gnathifera</taxon>
        <taxon>Rotifera</taxon>
        <taxon>Eurotatoria</taxon>
        <taxon>Bdelloidea</taxon>
        <taxon>Philodinida</taxon>
        <taxon>Philodinidae</taxon>
        <taxon>Rotaria</taxon>
    </lineage>
</organism>
<evidence type="ECO:0008006" key="5">
    <source>
        <dbReference type="Google" id="ProtNLM"/>
    </source>
</evidence>
<dbReference type="Proteomes" id="UP000663834">
    <property type="component" value="Unassembled WGS sequence"/>
</dbReference>